<keyword evidence="2" id="KW-1185">Reference proteome</keyword>
<dbReference type="Proteomes" id="UP001066276">
    <property type="component" value="Chromosome 11"/>
</dbReference>
<organism evidence="1 2">
    <name type="scientific">Pleurodeles waltl</name>
    <name type="common">Iberian ribbed newt</name>
    <dbReference type="NCBI Taxonomy" id="8319"/>
    <lineage>
        <taxon>Eukaryota</taxon>
        <taxon>Metazoa</taxon>
        <taxon>Chordata</taxon>
        <taxon>Craniata</taxon>
        <taxon>Vertebrata</taxon>
        <taxon>Euteleostomi</taxon>
        <taxon>Amphibia</taxon>
        <taxon>Batrachia</taxon>
        <taxon>Caudata</taxon>
        <taxon>Salamandroidea</taxon>
        <taxon>Salamandridae</taxon>
        <taxon>Pleurodelinae</taxon>
        <taxon>Pleurodeles</taxon>
    </lineage>
</organism>
<proteinExistence type="predicted"/>
<dbReference type="AlphaFoldDB" id="A0AAV7LK14"/>
<protein>
    <submittedName>
        <fullName evidence="1">Uncharacterized protein</fullName>
    </submittedName>
</protein>
<gene>
    <name evidence="1" type="ORF">NDU88_004470</name>
</gene>
<evidence type="ECO:0000313" key="2">
    <source>
        <dbReference type="Proteomes" id="UP001066276"/>
    </source>
</evidence>
<accession>A0AAV7LK14</accession>
<dbReference type="EMBL" id="JANPWB010000015">
    <property type="protein sequence ID" value="KAJ1091343.1"/>
    <property type="molecule type" value="Genomic_DNA"/>
</dbReference>
<comment type="caution">
    <text evidence="1">The sequence shown here is derived from an EMBL/GenBank/DDBJ whole genome shotgun (WGS) entry which is preliminary data.</text>
</comment>
<name>A0AAV7LK14_PLEWA</name>
<reference evidence="1" key="1">
    <citation type="journal article" date="2022" name="bioRxiv">
        <title>Sequencing and chromosome-scale assembly of the giantPleurodeles waltlgenome.</title>
        <authorList>
            <person name="Brown T."/>
            <person name="Elewa A."/>
            <person name="Iarovenko S."/>
            <person name="Subramanian E."/>
            <person name="Araus A.J."/>
            <person name="Petzold A."/>
            <person name="Susuki M."/>
            <person name="Suzuki K.-i.T."/>
            <person name="Hayashi T."/>
            <person name="Toyoda A."/>
            <person name="Oliveira C."/>
            <person name="Osipova E."/>
            <person name="Leigh N.D."/>
            <person name="Simon A."/>
            <person name="Yun M.H."/>
        </authorList>
    </citation>
    <scope>NUCLEOTIDE SEQUENCE</scope>
    <source>
        <strain evidence="1">20211129_DDA</strain>
        <tissue evidence="1">Liver</tissue>
    </source>
</reference>
<evidence type="ECO:0000313" key="1">
    <source>
        <dbReference type="EMBL" id="KAJ1091343.1"/>
    </source>
</evidence>
<sequence length="238" mass="26426">MSTYNMWPILHSRSRGTSSSSRIPLTTGKEVPLQVVYTNTDTSPSLGRVDDNLALVPLTTSNLETFDQVTMTVSQTDGAVYSVPNQETPTPPLATATPFARTASGYFDDYNDGLSDSFASSTSDMSGAAVEKVEEVLKPHFSSHKIRRDLSFVKISAVPIPDGIVWDKAMFDIYGPIEIIQVPYVLKLSMNDIVIPGIVSDDWDVKTVDSLMTELHYTAYENEDVYQFKENYGDMFCY</sequence>